<reference evidence="3 4" key="1">
    <citation type="submission" date="2017-03" db="EMBL/GenBank/DDBJ databases">
        <title>An alternative strategy for trypanosome survival in the mammalian bloodstream revealed through genome and transcriptome analysis of the ubiquitous bovine parasite Trypanosoma (Megatrypanum) theileri.</title>
        <authorList>
            <person name="Kelly S."/>
            <person name="Ivens A."/>
            <person name="Mott A."/>
            <person name="O'Neill E."/>
            <person name="Emms D."/>
            <person name="Macleod O."/>
            <person name="Voorheis P."/>
            <person name="Matthews J."/>
            <person name="Matthews K."/>
            <person name="Carrington M."/>
        </authorList>
    </citation>
    <scope>NUCLEOTIDE SEQUENCE [LARGE SCALE GENOMIC DNA]</scope>
    <source>
        <strain evidence="3">Edinburgh</strain>
    </source>
</reference>
<organism evidence="3 4">
    <name type="scientific">Trypanosoma theileri</name>
    <dbReference type="NCBI Taxonomy" id="67003"/>
    <lineage>
        <taxon>Eukaryota</taxon>
        <taxon>Discoba</taxon>
        <taxon>Euglenozoa</taxon>
        <taxon>Kinetoplastea</taxon>
        <taxon>Metakinetoplastina</taxon>
        <taxon>Trypanosomatida</taxon>
        <taxon>Trypanosomatidae</taxon>
        <taxon>Trypanosoma</taxon>
    </lineage>
</organism>
<protein>
    <recommendedName>
        <fullName evidence="5">Mucin TcMUCII</fullName>
    </recommendedName>
</protein>
<dbReference type="Proteomes" id="UP000192257">
    <property type="component" value="Unassembled WGS sequence"/>
</dbReference>
<accession>A0A1X0NGF3</accession>
<feature type="compositionally biased region" description="Polar residues" evidence="1">
    <location>
        <begin position="109"/>
        <end position="150"/>
    </location>
</feature>
<gene>
    <name evidence="3" type="ORF">TM35_000571130</name>
</gene>
<dbReference type="VEuPathDB" id="TriTrypDB:TM35_000571130"/>
<dbReference type="RefSeq" id="XP_028877851.1">
    <property type="nucleotide sequence ID" value="XM_029030852.1"/>
</dbReference>
<proteinExistence type="predicted"/>
<feature type="compositionally biased region" description="Basic and acidic residues" evidence="1">
    <location>
        <begin position="67"/>
        <end position="108"/>
    </location>
</feature>
<keyword evidence="2" id="KW-0732">Signal</keyword>
<keyword evidence="4" id="KW-1185">Reference proteome</keyword>
<evidence type="ECO:0000256" key="1">
    <source>
        <dbReference type="SAM" id="MobiDB-lite"/>
    </source>
</evidence>
<evidence type="ECO:0008006" key="5">
    <source>
        <dbReference type="Google" id="ProtNLM"/>
    </source>
</evidence>
<name>A0A1X0NGF3_9TRYP</name>
<sequence>MTKAVMVRCNLLCLLTLLLCWGCGLVWAQPSKSTLEGIPRDAVCFPPSEPIVRDDGTPGCAVNKTRKTQETHETHAVVRQEKGPQMEENKPVDAGPETERDSHSDTREPTNGGNTDSTGSAATERQETSANTLQSLPETSSNTSPSQNAGESGAAETGPTSTPNEGGNTDTTTTNTTTTTTTLPPELTNNKKGDADSSSSISSSVWVRVPLLIVVTLSCILVC</sequence>
<comment type="caution">
    <text evidence="3">The sequence shown here is derived from an EMBL/GenBank/DDBJ whole genome shotgun (WGS) entry which is preliminary data.</text>
</comment>
<feature type="region of interest" description="Disordered" evidence="1">
    <location>
        <begin position="49"/>
        <end position="202"/>
    </location>
</feature>
<evidence type="ECO:0000313" key="3">
    <source>
        <dbReference type="EMBL" id="ORC83785.1"/>
    </source>
</evidence>
<feature type="chain" id="PRO_5012823408" description="Mucin TcMUCII" evidence="2">
    <location>
        <begin position="29"/>
        <end position="223"/>
    </location>
</feature>
<dbReference type="EMBL" id="NBCO01000057">
    <property type="protein sequence ID" value="ORC83785.1"/>
    <property type="molecule type" value="Genomic_DNA"/>
</dbReference>
<feature type="compositionally biased region" description="Low complexity" evidence="1">
    <location>
        <begin position="162"/>
        <end position="188"/>
    </location>
</feature>
<evidence type="ECO:0000313" key="4">
    <source>
        <dbReference type="Proteomes" id="UP000192257"/>
    </source>
</evidence>
<evidence type="ECO:0000256" key="2">
    <source>
        <dbReference type="SAM" id="SignalP"/>
    </source>
</evidence>
<dbReference type="GeneID" id="39990632"/>
<dbReference type="AlphaFoldDB" id="A0A1X0NGF3"/>
<feature type="signal peptide" evidence="2">
    <location>
        <begin position="1"/>
        <end position="28"/>
    </location>
</feature>